<evidence type="ECO:0000313" key="2">
    <source>
        <dbReference type="Proteomes" id="UP000236630"/>
    </source>
</evidence>
<accession>A0A2H5QM40</accession>
<name>A0A2H5QM40_CITUN</name>
<comment type="caution">
    <text evidence="1">The sequence shown here is derived from an EMBL/GenBank/DDBJ whole genome shotgun (WGS) entry which is preliminary data.</text>
</comment>
<reference evidence="1 2" key="1">
    <citation type="journal article" date="2017" name="Front. Genet.">
        <title>Draft sequencing of the heterozygous diploid genome of Satsuma (Citrus unshiu Marc.) using a hybrid assembly approach.</title>
        <authorList>
            <person name="Shimizu T."/>
            <person name="Tanizawa Y."/>
            <person name="Mochizuki T."/>
            <person name="Nagasaki H."/>
            <person name="Yoshioka T."/>
            <person name="Toyoda A."/>
            <person name="Fujiyama A."/>
            <person name="Kaminuma E."/>
            <person name="Nakamura Y."/>
        </authorList>
    </citation>
    <scope>NUCLEOTIDE SEQUENCE [LARGE SCALE GENOMIC DNA]</scope>
    <source>
        <strain evidence="2">cv. Miyagawa wase</strain>
    </source>
</reference>
<organism evidence="1 2">
    <name type="scientific">Citrus unshiu</name>
    <name type="common">Satsuma mandarin</name>
    <name type="synonym">Citrus nobilis var. unshiu</name>
    <dbReference type="NCBI Taxonomy" id="55188"/>
    <lineage>
        <taxon>Eukaryota</taxon>
        <taxon>Viridiplantae</taxon>
        <taxon>Streptophyta</taxon>
        <taxon>Embryophyta</taxon>
        <taxon>Tracheophyta</taxon>
        <taxon>Spermatophyta</taxon>
        <taxon>Magnoliopsida</taxon>
        <taxon>eudicotyledons</taxon>
        <taxon>Gunneridae</taxon>
        <taxon>Pentapetalae</taxon>
        <taxon>rosids</taxon>
        <taxon>malvids</taxon>
        <taxon>Sapindales</taxon>
        <taxon>Rutaceae</taxon>
        <taxon>Aurantioideae</taxon>
        <taxon>Citrus</taxon>
    </lineage>
</organism>
<proteinExistence type="predicted"/>
<protein>
    <submittedName>
        <fullName evidence="1">Uncharacterized protein</fullName>
    </submittedName>
</protein>
<evidence type="ECO:0000313" key="1">
    <source>
        <dbReference type="EMBL" id="GAY65684.1"/>
    </source>
</evidence>
<sequence length="26" mass="3014">MREVCLGNLSFLQSHESTEYIWVSGK</sequence>
<dbReference type="Proteomes" id="UP000236630">
    <property type="component" value="Unassembled WGS sequence"/>
</dbReference>
<gene>
    <name evidence="1" type="ORF">CUMW_243010</name>
</gene>
<dbReference type="AlphaFoldDB" id="A0A2H5QM40"/>
<keyword evidence="2" id="KW-1185">Reference proteome</keyword>
<dbReference type="EMBL" id="BDQV01000504">
    <property type="protein sequence ID" value="GAY65684.1"/>
    <property type="molecule type" value="Genomic_DNA"/>
</dbReference>